<keyword evidence="7 11" id="KW-1133">Transmembrane helix</keyword>
<dbReference type="PROSITE" id="PS00409">
    <property type="entry name" value="PROKAR_NTER_METHYL"/>
    <property type="match status" value="1"/>
</dbReference>
<protein>
    <recommendedName>
        <fullName evidence="2">Type II secretion system protein H</fullName>
    </recommendedName>
    <alternativeName>
        <fullName evidence="10">General secretion pathway protein H</fullName>
    </alternativeName>
</protein>
<keyword evidence="6 11" id="KW-0812">Transmembrane</keyword>
<dbReference type="Gene3D" id="3.55.40.10">
    <property type="entry name" value="minor pseudopilin epsh domain"/>
    <property type="match status" value="1"/>
</dbReference>
<accession>A0AAE9HZ57</accession>
<dbReference type="Proteomes" id="UP000318943">
    <property type="component" value="Unassembled WGS sequence"/>
</dbReference>
<organism evidence="14 16">
    <name type="scientific">Cupriavidus campinensis</name>
    <dbReference type="NCBI Taxonomy" id="151783"/>
    <lineage>
        <taxon>Bacteria</taxon>
        <taxon>Pseudomonadati</taxon>
        <taxon>Pseudomonadota</taxon>
        <taxon>Betaproteobacteria</taxon>
        <taxon>Burkholderiales</taxon>
        <taxon>Burkholderiaceae</taxon>
        <taxon>Cupriavidus</taxon>
    </lineage>
</organism>
<evidence type="ECO:0000256" key="7">
    <source>
        <dbReference type="ARBA" id="ARBA00022989"/>
    </source>
</evidence>
<evidence type="ECO:0000259" key="12">
    <source>
        <dbReference type="Pfam" id="PF12019"/>
    </source>
</evidence>
<name>A0AAE9HZ57_9BURK</name>
<dbReference type="InterPro" id="IPR022346">
    <property type="entry name" value="T2SS_GspH"/>
</dbReference>
<comment type="subcellular location">
    <subcellularLocation>
        <location evidence="1">Cell inner membrane</location>
        <topology evidence="1">Single-pass membrane protein</topology>
    </subcellularLocation>
</comment>
<dbReference type="InterPro" id="IPR045584">
    <property type="entry name" value="Pilin-like"/>
</dbReference>
<keyword evidence="8 11" id="KW-0472">Membrane</keyword>
<keyword evidence="15" id="KW-1185">Reference proteome</keyword>
<dbReference type="SUPFAM" id="SSF54523">
    <property type="entry name" value="Pili subunits"/>
    <property type="match status" value="1"/>
</dbReference>
<gene>
    <name evidence="13" type="ORF">FGG12_12755</name>
    <name evidence="14" type="ORF">M5D45_12605</name>
</gene>
<feature type="domain" description="General secretion pathway GspH" evidence="12">
    <location>
        <begin position="49"/>
        <end position="166"/>
    </location>
</feature>
<reference evidence="14" key="3">
    <citation type="submission" date="2022-05" db="EMBL/GenBank/DDBJ databases">
        <authorList>
            <person name="Kunte H.-J."/>
        </authorList>
    </citation>
    <scope>NUCLEOTIDE SEQUENCE</scope>
    <source>
        <strain evidence="14">G5</strain>
    </source>
</reference>
<evidence type="ECO:0000256" key="1">
    <source>
        <dbReference type="ARBA" id="ARBA00004377"/>
    </source>
</evidence>
<evidence type="ECO:0000313" key="16">
    <source>
        <dbReference type="Proteomes" id="UP001056132"/>
    </source>
</evidence>
<evidence type="ECO:0000256" key="9">
    <source>
        <dbReference type="ARBA" id="ARBA00025772"/>
    </source>
</evidence>
<evidence type="ECO:0000256" key="2">
    <source>
        <dbReference type="ARBA" id="ARBA00021549"/>
    </source>
</evidence>
<dbReference type="EMBL" id="VCIZ01000006">
    <property type="protein sequence ID" value="TSP12454.1"/>
    <property type="molecule type" value="Genomic_DNA"/>
</dbReference>
<dbReference type="KEGG" id="ccam:M5D45_12605"/>
<dbReference type="Pfam" id="PF07963">
    <property type="entry name" value="N_methyl"/>
    <property type="match status" value="1"/>
</dbReference>
<dbReference type="GO" id="GO:0015627">
    <property type="term" value="C:type II protein secretion system complex"/>
    <property type="evidence" value="ECO:0007669"/>
    <property type="project" value="InterPro"/>
</dbReference>
<evidence type="ECO:0000256" key="5">
    <source>
        <dbReference type="ARBA" id="ARBA00022519"/>
    </source>
</evidence>
<evidence type="ECO:0000313" key="13">
    <source>
        <dbReference type="EMBL" id="TSP12454.1"/>
    </source>
</evidence>
<dbReference type="EMBL" id="CP097330">
    <property type="protein sequence ID" value="URF03368.1"/>
    <property type="molecule type" value="Genomic_DNA"/>
</dbReference>
<reference evidence="13 15" key="1">
    <citation type="submission" date="2019-05" db="EMBL/GenBank/DDBJ databases">
        <title>Whole genome sequence analysis of Cupriavidus campinensis S14E4C strain.</title>
        <authorList>
            <person name="Abbaszade G."/>
            <person name="Szabo A."/>
            <person name="Toumi M."/>
            <person name="Toth E."/>
        </authorList>
    </citation>
    <scope>NUCLEOTIDE SEQUENCE [LARGE SCALE GENOMIC DNA]</scope>
    <source>
        <strain evidence="13 15">S14E4C</strain>
    </source>
</reference>
<reference evidence="14" key="2">
    <citation type="journal article" date="2022" name="Microbiol. Resour. Announc.">
        <title>Genome Sequence of Cupriavidus campinensis Strain G5, a Member of a Bacterial Consortium Capable of Polyethylene Degradation.</title>
        <authorList>
            <person name="Schneider B."/>
            <person name="Pfeiffer F."/>
            <person name="Dyall-Smith M."/>
            <person name="Kunte H.J."/>
        </authorList>
    </citation>
    <scope>NUCLEOTIDE SEQUENCE</scope>
    <source>
        <strain evidence="14">G5</strain>
    </source>
</reference>
<keyword evidence="5" id="KW-0997">Cell inner membrane</keyword>
<dbReference type="InterPro" id="IPR012902">
    <property type="entry name" value="N_methyl_site"/>
</dbReference>
<evidence type="ECO:0000256" key="6">
    <source>
        <dbReference type="ARBA" id="ARBA00022692"/>
    </source>
</evidence>
<proteinExistence type="inferred from homology"/>
<evidence type="ECO:0000256" key="4">
    <source>
        <dbReference type="ARBA" id="ARBA00022481"/>
    </source>
</evidence>
<evidence type="ECO:0000256" key="10">
    <source>
        <dbReference type="ARBA" id="ARBA00030775"/>
    </source>
</evidence>
<keyword evidence="3" id="KW-1003">Cell membrane</keyword>
<dbReference type="NCBIfam" id="TIGR02532">
    <property type="entry name" value="IV_pilin_GFxxxE"/>
    <property type="match status" value="1"/>
</dbReference>
<feature type="transmembrane region" description="Helical" evidence="11">
    <location>
        <begin position="12"/>
        <end position="34"/>
    </location>
</feature>
<evidence type="ECO:0000313" key="14">
    <source>
        <dbReference type="EMBL" id="URF03368.1"/>
    </source>
</evidence>
<dbReference type="GO" id="GO:0015628">
    <property type="term" value="P:protein secretion by the type II secretion system"/>
    <property type="evidence" value="ECO:0007669"/>
    <property type="project" value="InterPro"/>
</dbReference>
<evidence type="ECO:0000256" key="11">
    <source>
        <dbReference type="SAM" id="Phobius"/>
    </source>
</evidence>
<dbReference type="RefSeq" id="WP_144198036.1">
    <property type="nucleotide sequence ID" value="NZ_CP097330.1"/>
</dbReference>
<evidence type="ECO:0000313" key="15">
    <source>
        <dbReference type="Proteomes" id="UP000318943"/>
    </source>
</evidence>
<evidence type="ECO:0000256" key="3">
    <source>
        <dbReference type="ARBA" id="ARBA00022475"/>
    </source>
</evidence>
<sequence>MRPNRHIAVRHRGFTLLELITTMAVGIVLVGFAVPSMTTFMRNHRVLTAADSLNIAVTKARSIAASTTSYVTVAPIEDGSWNSGWRVFSEHGTPNGEFDGADTLIAQYDRLPADVTITATTSPGNLGYIAFSPVGYSQTASKQQMSMSVGFQIGVAKRVVEVSLLGRSRVCDPTRDATTCVMP</sequence>
<dbReference type="GO" id="GO:0005886">
    <property type="term" value="C:plasma membrane"/>
    <property type="evidence" value="ECO:0007669"/>
    <property type="project" value="UniProtKB-SubCell"/>
</dbReference>
<keyword evidence="4" id="KW-0488">Methylation</keyword>
<dbReference type="Pfam" id="PF12019">
    <property type="entry name" value="GspH"/>
    <property type="match status" value="1"/>
</dbReference>
<dbReference type="AlphaFoldDB" id="A0AAE9HZ57"/>
<dbReference type="Proteomes" id="UP001056132">
    <property type="component" value="Chromosome 1"/>
</dbReference>
<evidence type="ECO:0000256" key="8">
    <source>
        <dbReference type="ARBA" id="ARBA00023136"/>
    </source>
</evidence>
<comment type="similarity">
    <text evidence="9">Belongs to the GSP H family.</text>
</comment>